<sequence length="345" mass="39119">MECRALFNFTKNKLIIFLLIFSFLPLFIMRLVVYPIAFNALRDEIIRNLRLAVNKQAELIAAWMEGRLSNARYIANNPFLIQAMQKTGNALTIEVNEYFKSICSDFGYKEIFYADRNGKILFASNKALYGENILEQDYYRRAIAGAFFVSNIQSSLELTGNVAGFQEADTPAMIMSLPVKNAPDAILGVLAVCVDVAEIDRVMKSVHFGKTGEAYLINKNGYMLTTSRFTDELLQADRIKKRASLELKIVDPYTKKPTKGALECINGGEGYDAHGYPDYRGVRVLGFWHWMPDYDWGVIAEIDVNEGYGKLYTLRDSVMFVFAFLAMGIVIVVFLLVKKVTLPYR</sequence>
<name>Q1Q793_KUEST</name>
<dbReference type="SUPFAM" id="SSF103190">
    <property type="entry name" value="Sensory domain-like"/>
    <property type="match status" value="1"/>
</dbReference>
<dbReference type="EMBL" id="CT573071">
    <property type="protein sequence ID" value="CAJ73453.1"/>
    <property type="molecule type" value="Genomic_DNA"/>
</dbReference>
<evidence type="ECO:0000256" key="6">
    <source>
        <dbReference type="SAM" id="Phobius"/>
    </source>
</evidence>
<evidence type="ECO:0000256" key="4">
    <source>
        <dbReference type="ARBA" id="ARBA00022989"/>
    </source>
</evidence>
<dbReference type="Pfam" id="PF02743">
    <property type="entry name" value="dCache_1"/>
    <property type="match status" value="1"/>
</dbReference>
<keyword evidence="5 6" id="KW-0472">Membrane</keyword>
<evidence type="ECO:0000313" key="8">
    <source>
        <dbReference type="EMBL" id="CAJ73453.1"/>
    </source>
</evidence>
<keyword evidence="4 6" id="KW-1133">Transmembrane helix</keyword>
<evidence type="ECO:0000256" key="2">
    <source>
        <dbReference type="ARBA" id="ARBA00022475"/>
    </source>
</evidence>
<dbReference type="InterPro" id="IPR033479">
    <property type="entry name" value="dCache_1"/>
</dbReference>
<organism evidence="8">
    <name type="scientific">Kuenenia stuttgartiensis</name>
    <dbReference type="NCBI Taxonomy" id="174633"/>
    <lineage>
        <taxon>Bacteria</taxon>
        <taxon>Pseudomonadati</taxon>
        <taxon>Planctomycetota</taxon>
        <taxon>Candidatus Brocadiia</taxon>
        <taxon>Candidatus Brocadiales</taxon>
        <taxon>Candidatus Brocadiaceae</taxon>
        <taxon>Candidatus Kuenenia</taxon>
    </lineage>
</organism>
<keyword evidence="2" id="KW-1003">Cell membrane</keyword>
<dbReference type="GO" id="GO:0005886">
    <property type="term" value="C:plasma membrane"/>
    <property type="evidence" value="ECO:0007669"/>
    <property type="project" value="UniProtKB-SubCell"/>
</dbReference>
<dbReference type="AlphaFoldDB" id="Q1Q793"/>
<dbReference type="InterPro" id="IPR029151">
    <property type="entry name" value="Sensor-like_sf"/>
</dbReference>
<accession>Q1Q793</accession>
<evidence type="ECO:0000256" key="3">
    <source>
        <dbReference type="ARBA" id="ARBA00022692"/>
    </source>
</evidence>
<protein>
    <recommendedName>
        <fullName evidence="7">Cache domain-containing protein</fullName>
    </recommendedName>
</protein>
<evidence type="ECO:0000256" key="5">
    <source>
        <dbReference type="ARBA" id="ARBA00023136"/>
    </source>
</evidence>
<feature type="transmembrane region" description="Helical" evidence="6">
    <location>
        <begin position="14"/>
        <end position="41"/>
    </location>
</feature>
<feature type="transmembrane region" description="Helical" evidence="6">
    <location>
        <begin position="318"/>
        <end position="337"/>
    </location>
</feature>
<gene>
    <name evidence="8" type="ORF">kuste2703</name>
</gene>
<keyword evidence="3 6" id="KW-0812">Transmembrane</keyword>
<feature type="domain" description="Cache" evidence="7">
    <location>
        <begin position="39"/>
        <end position="300"/>
    </location>
</feature>
<proteinExistence type="predicted"/>
<comment type="subcellular location">
    <subcellularLocation>
        <location evidence="1">Cell membrane</location>
        <topology evidence="1">Multi-pass membrane protein</topology>
    </subcellularLocation>
</comment>
<dbReference type="Gene3D" id="3.30.450.20">
    <property type="entry name" value="PAS domain"/>
    <property type="match status" value="1"/>
</dbReference>
<reference evidence="8" key="1">
    <citation type="journal article" date="2006" name="Nature">
        <title>Deciphering the evolution and metabolism of an anammox bacterium from a community genome.</title>
        <authorList>
            <person name="Strous M."/>
            <person name="Pelletier E."/>
            <person name="Mangenot S."/>
            <person name="Rattei T."/>
            <person name="Lehner A."/>
            <person name="Taylor M.W."/>
            <person name="Horn M."/>
            <person name="Daims H."/>
            <person name="Bartol-Mavel D."/>
            <person name="Wincker P."/>
            <person name="Barbe V."/>
            <person name="Fonknechten N."/>
            <person name="Vallenet D."/>
            <person name="Segurens B."/>
            <person name="Schenowitz-Truong C."/>
            <person name="Medigue C."/>
            <person name="Collingro A."/>
            <person name="Snel B."/>
            <person name="Dutilh B.E."/>
            <person name="OpDenCamp H.J.M."/>
            <person name="vanDerDrift C."/>
            <person name="Cirpus I."/>
            <person name="vanDePas-Schoonen K.T."/>
            <person name="Harhangi H.R."/>
            <person name="vanNiftrik L."/>
            <person name="Schmid M."/>
            <person name="Keltjens J."/>
            <person name="vanDeVossenberg J."/>
            <person name="Kartal B."/>
            <person name="Meier H."/>
            <person name="Frishman D."/>
            <person name="Huynen M.A."/>
            <person name="Mewes H."/>
            <person name="Weissenbach J."/>
            <person name="Jetten M.S.M."/>
            <person name="Wagner M."/>
            <person name="LePaslier D."/>
        </authorList>
    </citation>
    <scope>NUCLEOTIDE SEQUENCE</scope>
</reference>
<reference evidence="8" key="2">
    <citation type="submission" date="2006-01" db="EMBL/GenBank/DDBJ databases">
        <authorList>
            <person name="Genoscope"/>
        </authorList>
    </citation>
    <scope>NUCLEOTIDE SEQUENCE</scope>
</reference>
<evidence type="ECO:0000259" key="7">
    <source>
        <dbReference type="Pfam" id="PF02743"/>
    </source>
</evidence>
<evidence type="ECO:0000256" key="1">
    <source>
        <dbReference type="ARBA" id="ARBA00004651"/>
    </source>
</evidence>